<protein>
    <submittedName>
        <fullName evidence="2">Putative two-component system sensor kinase</fullName>
    </submittedName>
</protein>
<keyword evidence="2" id="KW-0418">Kinase</keyword>
<dbReference type="OrthoDB" id="227596at2"/>
<dbReference type="RefSeq" id="WP_150393824.1">
    <property type="nucleotide sequence ID" value="NZ_JDUV01000004.1"/>
</dbReference>
<dbReference type="eggNOG" id="COG4585">
    <property type="taxonomic scope" value="Bacteria"/>
</dbReference>
<dbReference type="AlphaFoldDB" id="A0A087ABF7"/>
<feature type="transmembrane region" description="Helical" evidence="1">
    <location>
        <begin position="12"/>
        <end position="31"/>
    </location>
</feature>
<dbReference type="GO" id="GO:0016301">
    <property type="term" value="F:kinase activity"/>
    <property type="evidence" value="ECO:0007669"/>
    <property type="project" value="UniProtKB-KW"/>
</dbReference>
<evidence type="ECO:0000313" key="2">
    <source>
        <dbReference type="EMBL" id="KFI56107.1"/>
    </source>
</evidence>
<evidence type="ECO:0000313" key="3">
    <source>
        <dbReference type="Proteomes" id="UP000029072"/>
    </source>
</evidence>
<accession>A0A087ABF7</accession>
<name>A0A087ABF7_9BIFI</name>
<gene>
    <name evidence="2" type="ORF">BCAL_0475</name>
</gene>
<keyword evidence="1" id="KW-0472">Membrane</keyword>
<keyword evidence="1" id="KW-1133">Transmembrane helix</keyword>
<feature type="transmembrane region" description="Helical" evidence="1">
    <location>
        <begin position="131"/>
        <end position="149"/>
    </location>
</feature>
<keyword evidence="2" id="KW-0808">Transferase</keyword>
<dbReference type="EMBL" id="JGYS01000003">
    <property type="protein sequence ID" value="KFI56107.1"/>
    <property type="molecule type" value="Genomic_DNA"/>
</dbReference>
<dbReference type="Proteomes" id="UP000029072">
    <property type="component" value="Unassembled WGS sequence"/>
</dbReference>
<organism evidence="2 3">
    <name type="scientific">Bifidobacterium callitrichos DSM 23973</name>
    <dbReference type="NCBI Taxonomy" id="1437609"/>
    <lineage>
        <taxon>Bacteria</taxon>
        <taxon>Bacillati</taxon>
        <taxon>Actinomycetota</taxon>
        <taxon>Actinomycetes</taxon>
        <taxon>Bifidobacteriales</taxon>
        <taxon>Bifidobacteriaceae</taxon>
        <taxon>Bifidobacterium</taxon>
    </lineage>
</organism>
<reference evidence="2 3" key="1">
    <citation type="submission" date="2014-03" db="EMBL/GenBank/DDBJ databases">
        <title>Genomics of Bifidobacteria.</title>
        <authorList>
            <person name="Ventura M."/>
            <person name="Milani C."/>
            <person name="Lugli G.A."/>
        </authorList>
    </citation>
    <scope>NUCLEOTIDE SEQUENCE [LARGE SCALE GENOMIC DNA]</scope>
    <source>
        <strain evidence="2 3">DSM 23973</strain>
    </source>
</reference>
<keyword evidence="1" id="KW-0812">Transmembrane</keyword>
<feature type="transmembrane region" description="Helical" evidence="1">
    <location>
        <begin position="87"/>
        <end position="119"/>
    </location>
</feature>
<evidence type="ECO:0000256" key="1">
    <source>
        <dbReference type="SAM" id="Phobius"/>
    </source>
</evidence>
<proteinExistence type="predicted"/>
<feature type="transmembrane region" description="Helical" evidence="1">
    <location>
        <begin position="43"/>
        <end position="75"/>
    </location>
</feature>
<sequence>MDKIKTAVRRHKWTMVVSFAVLCYSIIQIYGSGYFSFALPVDIVLFLAVYILLIALFAVLPCVASLLLVVLRVVVAFLPNDLYTLQALGVLIAICFLAYILPVVWSSCVLLVLCSMLLLSEYWLHHDIQQIMSVIYLCIIFFCIGRAILRIRLDNNDLVKQVRSRNLMYRIYMSEALHDKVTNELSSIILMCGRSHDDSSGEMDAKSVAAVELCAQKALLNTHRVMNLLVDESDPHLPKTGMLNSDSISHFLVESDTYLHDMGYVGKSVFNSVRKHDVIYPDVTLDVLKELYVNIEKYCIVSSGAYDLKIVDEGECLTICSSNAISTKKSEVRSFGLGTGLKSMQSKLSMLGGSVQYSVEDGRWHVKVTIPLNSVGCSRQLPD</sequence>
<dbReference type="STRING" id="1437609.BCAL_0475"/>
<comment type="caution">
    <text evidence="2">The sequence shown here is derived from an EMBL/GenBank/DDBJ whole genome shotgun (WGS) entry which is preliminary data.</text>
</comment>